<evidence type="ECO:0000259" key="3">
    <source>
        <dbReference type="Pfam" id="PF00857"/>
    </source>
</evidence>
<reference evidence="4 5" key="1">
    <citation type="submission" date="2023-03" db="EMBL/GenBank/DDBJ databases">
        <authorList>
            <person name="Shen W."/>
            <person name="Cai J."/>
        </authorList>
    </citation>
    <scope>NUCLEOTIDE SEQUENCE [LARGE SCALE GENOMIC DNA]</scope>
    <source>
        <strain evidence="4 5">D6-4</strain>
    </source>
</reference>
<evidence type="ECO:0000313" key="5">
    <source>
        <dbReference type="Proteomes" id="UP001252875"/>
    </source>
</evidence>
<dbReference type="InterPro" id="IPR036380">
    <property type="entry name" value="Isochorismatase-like_sf"/>
</dbReference>
<keyword evidence="2" id="KW-0378">Hydrolase</keyword>
<sequence>MENLDLARTALVVIDLQKGIMESGDLQPYTASEVVEKNNQLAQAMKNTAGLITLVNVDPTTMRFLNRNGSGRAYGNLPAEFLEYVMPIVQDGEAENVIKITKHNPGAFFGTDLDLQLRRRGIDTVILTGVATSNGVYATALEAYQHGYKVIVVEDACADRDGELHHVFFDKLFVKLGQVAATKEILEKI</sequence>
<feature type="domain" description="Isochorismatase-like" evidence="3">
    <location>
        <begin position="9"/>
        <end position="183"/>
    </location>
</feature>
<dbReference type="PANTHER" id="PTHR43540:SF7">
    <property type="entry name" value="ISOCHORISMATASE FAMILY PROTEIN YECD"/>
    <property type="match status" value="1"/>
</dbReference>
<dbReference type="Pfam" id="PF00857">
    <property type="entry name" value="Isochorismatase"/>
    <property type="match status" value="1"/>
</dbReference>
<accession>A0ABU3F121</accession>
<comment type="caution">
    <text evidence="4">The sequence shown here is derived from an EMBL/GenBank/DDBJ whole genome shotgun (WGS) entry which is preliminary data.</text>
</comment>
<evidence type="ECO:0000256" key="2">
    <source>
        <dbReference type="ARBA" id="ARBA00022801"/>
    </source>
</evidence>
<evidence type="ECO:0000256" key="1">
    <source>
        <dbReference type="ARBA" id="ARBA00006336"/>
    </source>
</evidence>
<dbReference type="RefSeq" id="WP_311823044.1">
    <property type="nucleotide sequence ID" value="NZ_JARPYF010000008.1"/>
</dbReference>
<comment type="similarity">
    <text evidence="1">Belongs to the isochorismatase family.</text>
</comment>
<dbReference type="InterPro" id="IPR050272">
    <property type="entry name" value="Isochorismatase-like_hydrls"/>
</dbReference>
<dbReference type="InterPro" id="IPR000868">
    <property type="entry name" value="Isochorismatase-like_dom"/>
</dbReference>
<dbReference type="EMBL" id="JARPYI010000008">
    <property type="protein sequence ID" value="MDT2600834.1"/>
    <property type="molecule type" value="Genomic_DNA"/>
</dbReference>
<keyword evidence="5" id="KW-1185">Reference proteome</keyword>
<dbReference type="Gene3D" id="3.40.50.850">
    <property type="entry name" value="Isochorismatase-like"/>
    <property type="match status" value="1"/>
</dbReference>
<protein>
    <submittedName>
        <fullName evidence="4">Isochorismatase family protein</fullName>
    </submittedName>
</protein>
<organism evidence="4 5">
    <name type="scientific">Enterococcus hulanensis</name>
    <dbReference type="NCBI Taxonomy" id="2559929"/>
    <lineage>
        <taxon>Bacteria</taxon>
        <taxon>Bacillati</taxon>
        <taxon>Bacillota</taxon>
        <taxon>Bacilli</taxon>
        <taxon>Lactobacillales</taxon>
        <taxon>Enterococcaceae</taxon>
        <taxon>Enterococcus</taxon>
    </lineage>
</organism>
<dbReference type="PANTHER" id="PTHR43540">
    <property type="entry name" value="PEROXYUREIDOACRYLATE/UREIDOACRYLATE AMIDOHYDROLASE-RELATED"/>
    <property type="match status" value="1"/>
</dbReference>
<gene>
    <name evidence="4" type="ORF">P7D85_13690</name>
</gene>
<name>A0ABU3F121_9ENTE</name>
<dbReference type="Proteomes" id="UP001252875">
    <property type="component" value="Unassembled WGS sequence"/>
</dbReference>
<dbReference type="CDD" id="cd00431">
    <property type="entry name" value="cysteine_hydrolases"/>
    <property type="match status" value="1"/>
</dbReference>
<evidence type="ECO:0000313" key="4">
    <source>
        <dbReference type="EMBL" id="MDT2600834.1"/>
    </source>
</evidence>
<proteinExistence type="inferred from homology"/>
<dbReference type="SUPFAM" id="SSF52499">
    <property type="entry name" value="Isochorismatase-like hydrolases"/>
    <property type="match status" value="1"/>
</dbReference>